<proteinExistence type="predicted"/>
<name>A0ABQ0IR17_9ACTN</name>
<dbReference type="CDD" id="cd00761">
    <property type="entry name" value="Glyco_tranf_GTA_type"/>
    <property type="match status" value="1"/>
</dbReference>
<evidence type="ECO:0000313" key="2">
    <source>
        <dbReference type="EMBL" id="GAC86006.1"/>
    </source>
</evidence>
<dbReference type="PANTHER" id="PTHR43685">
    <property type="entry name" value="GLYCOSYLTRANSFERASE"/>
    <property type="match status" value="1"/>
</dbReference>
<keyword evidence="3" id="KW-1185">Reference proteome</keyword>
<dbReference type="Pfam" id="PF00535">
    <property type="entry name" value="Glycos_transf_2"/>
    <property type="match status" value="1"/>
</dbReference>
<accession>A0ABQ0IR17</accession>
<dbReference type="EMBL" id="BAOQ01000049">
    <property type="protein sequence ID" value="GAC86006.1"/>
    <property type="molecule type" value="Genomic_DNA"/>
</dbReference>
<organism evidence="2 3">
    <name type="scientific">Gordonia paraffinivorans NBRC 108238</name>
    <dbReference type="NCBI Taxonomy" id="1223543"/>
    <lineage>
        <taxon>Bacteria</taxon>
        <taxon>Bacillati</taxon>
        <taxon>Actinomycetota</taxon>
        <taxon>Actinomycetes</taxon>
        <taxon>Mycobacteriales</taxon>
        <taxon>Gordoniaceae</taxon>
        <taxon>Gordonia</taxon>
    </lineage>
</organism>
<dbReference type="InterPro" id="IPR029044">
    <property type="entry name" value="Nucleotide-diphossugar_trans"/>
</dbReference>
<protein>
    <submittedName>
        <fullName evidence="2">Glycosyltransferase</fullName>
    </submittedName>
</protein>
<dbReference type="Proteomes" id="UP000035021">
    <property type="component" value="Unassembled WGS sequence"/>
</dbReference>
<feature type="non-terminal residue" evidence="2">
    <location>
        <position position="151"/>
    </location>
</feature>
<evidence type="ECO:0000259" key="1">
    <source>
        <dbReference type="Pfam" id="PF00535"/>
    </source>
</evidence>
<feature type="domain" description="Glycosyltransferase 2-like" evidence="1">
    <location>
        <begin position="4"/>
        <end position="130"/>
    </location>
</feature>
<dbReference type="InterPro" id="IPR001173">
    <property type="entry name" value="Glyco_trans_2-like"/>
</dbReference>
<evidence type="ECO:0000313" key="3">
    <source>
        <dbReference type="Proteomes" id="UP000035021"/>
    </source>
</evidence>
<dbReference type="PANTHER" id="PTHR43685:SF2">
    <property type="entry name" value="GLYCOSYLTRANSFERASE 2-LIKE DOMAIN-CONTAINING PROTEIN"/>
    <property type="match status" value="1"/>
</dbReference>
<reference evidence="2 3" key="1">
    <citation type="submission" date="2013-02" db="EMBL/GenBank/DDBJ databases">
        <title>Whole genome shotgun sequence of Gordonia paraffinivorans NBRC 108238.</title>
        <authorList>
            <person name="Isaki-Nakamura S."/>
            <person name="Hosoyama A."/>
            <person name="Tsuchikane K."/>
            <person name="Ando Y."/>
            <person name="Baba S."/>
            <person name="Ohji S."/>
            <person name="Hamada M."/>
            <person name="Tamura T."/>
            <person name="Yamazoe A."/>
            <person name="Yamazaki S."/>
            <person name="Fujita N."/>
        </authorList>
    </citation>
    <scope>NUCLEOTIDE SEQUENCE [LARGE SCALE GENOMIC DNA]</scope>
    <source>
        <strain evidence="2 3">NBRC 108238</strain>
    </source>
</reference>
<dbReference type="RefSeq" id="WP_006902269.1">
    <property type="nucleotide sequence ID" value="NZ_BAOQ01000049.1"/>
</dbReference>
<gene>
    <name evidence="2" type="ORF">GP2_049_00020</name>
</gene>
<dbReference type="SUPFAM" id="SSF53448">
    <property type="entry name" value="Nucleotide-diphospho-sugar transferases"/>
    <property type="match status" value="1"/>
</dbReference>
<comment type="caution">
    <text evidence="2">The sequence shown here is derived from an EMBL/GenBank/DDBJ whole genome shotgun (WGS) entry which is preliminary data.</text>
</comment>
<sequence>MKISLVIPCYNEESSIGPCLEAVKAQTRQFDEILVVDNNSTDSTVEVVESYLGELPIRVLTEERQGVAWASQRGYDEASGQVIARIDADTRIEPTWARVVEEFLLAHPEVGGVGGSYWFYDLPRFSFRKSAFANAAKYGSDSSGRCLGLMG</sequence>
<dbReference type="Gene3D" id="3.90.550.10">
    <property type="entry name" value="Spore Coat Polysaccharide Biosynthesis Protein SpsA, Chain A"/>
    <property type="match status" value="1"/>
</dbReference>
<dbReference type="InterPro" id="IPR050834">
    <property type="entry name" value="Glycosyltransf_2"/>
</dbReference>